<dbReference type="AlphaFoldDB" id="A0A845FB87"/>
<dbReference type="PANTHER" id="PTHR33393:SF12">
    <property type="entry name" value="CAPSULE BIOSYNTHESIS PROTEIN CAPA"/>
    <property type="match status" value="1"/>
</dbReference>
<evidence type="ECO:0000259" key="2">
    <source>
        <dbReference type="SMART" id="SM00854"/>
    </source>
</evidence>
<dbReference type="CDD" id="cd07381">
    <property type="entry name" value="MPP_CapA"/>
    <property type="match status" value="1"/>
</dbReference>
<dbReference type="Pfam" id="PF09587">
    <property type="entry name" value="PGA_cap"/>
    <property type="match status" value="1"/>
</dbReference>
<sequence>MMRNKSLLIILVIFLISSFIGGSTIFSQSNEAELEKRVSANMRTLYKPTKKTEVKEVTEVSLAAVGDLLIHKEVYNDAKTSSCYDFNPMFQEVTPYLLNADITFANSESIMGGAAIGVSTYPSFNTPFELGDTLKANGIDIVSMSNNHTLDRGVPAIENAINQWDFLGIKKVGSYLSPEERDKITTIKKNDITFSFLAYTYGTNGIPTPDGKPYLVNRIDKDLIASDIKRASSKSDVVVMSLHFGKEYERNPSADQKELAAFAAEQGADIILGHHPHVLQPPEWIQNTDGSKSLVFYSLGNFLSGQEEKYRRIGGIAGMTVQKVKGMEGTSINIKEPRFKLTYVDFENDQDFKVLPMKEFSADLFQELSKHMKTSIHDLSVK</sequence>
<dbReference type="InterPro" id="IPR029052">
    <property type="entry name" value="Metallo-depent_PP-like"/>
</dbReference>
<feature type="domain" description="Capsule synthesis protein CapA" evidence="2">
    <location>
        <begin position="61"/>
        <end position="306"/>
    </location>
</feature>
<dbReference type="PANTHER" id="PTHR33393">
    <property type="entry name" value="POLYGLUTAMINE SYNTHESIS ACCESSORY PROTEIN RV0574C-RELATED"/>
    <property type="match status" value="1"/>
</dbReference>
<dbReference type="SMART" id="SM00854">
    <property type="entry name" value="PGA_cap"/>
    <property type="match status" value="1"/>
</dbReference>
<dbReference type="InterPro" id="IPR019079">
    <property type="entry name" value="Capsule_synth_CapA"/>
</dbReference>
<comment type="caution">
    <text evidence="3">The sequence shown here is derived from an EMBL/GenBank/DDBJ whole genome shotgun (WGS) entry which is preliminary data.</text>
</comment>
<dbReference type="InterPro" id="IPR052169">
    <property type="entry name" value="CW_Biosynth-Accessory"/>
</dbReference>
<accession>A0A845FB87</accession>
<proteinExistence type="inferred from homology"/>
<dbReference type="Proteomes" id="UP000450457">
    <property type="component" value="Unassembled WGS sequence"/>
</dbReference>
<comment type="similarity">
    <text evidence="1">Belongs to the CapA family.</text>
</comment>
<reference evidence="3 4" key="1">
    <citation type="submission" date="2019-11" db="EMBL/GenBank/DDBJ databases">
        <title>Genome sequences of 17 halophilic strains isolated from different environments.</title>
        <authorList>
            <person name="Furrow R.E."/>
        </authorList>
    </citation>
    <scope>NUCLEOTIDE SEQUENCE [LARGE SCALE GENOMIC DNA]</scope>
    <source>
        <strain evidence="3 4">SL-4</strain>
    </source>
</reference>
<gene>
    <name evidence="3" type="ORF">GLW00_12060</name>
</gene>
<dbReference type="EMBL" id="WMFA01000004">
    <property type="protein sequence ID" value="MYL71593.1"/>
    <property type="molecule type" value="Genomic_DNA"/>
</dbReference>
<dbReference type="SUPFAM" id="SSF56300">
    <property type="entry name" value="Metallo-dependent phosphatases"/>
    <property type="match status" value="1"/>
</dbReference>
<evidence type="ECO:0000256" key="1">
    <source>
        <dbReference type="ARBA" id="ARBA00005662"/>
    </source>
</evidence>
<protein>
    <submittedName>
        <fullName evidence="3">CapA family protein</fullName>
    </submittedName>
</protein>
<organism evidence="3 4">
    <name type="scientific">Halobacillus litoralis</name>
    <dbReference type="NCBI Taxonomy" id="45668"/>
    <lineage>
        <taxon>Bacteria</taxon>
        <taxon>Bacillati</taxon>
        <taxon>Bacillota</taxon>
        <taxon>Bacilli</taxon>
        <taxon>Bacillales</taxon>
        <taxon>Bacillaceae</taxon>
        <taxon>Halobacillus</taxon>
    </lineage>
</organism>
<dbReference type="Gene3D" id="3.60.21.10">
    <property type="match status" value="1"/>
</dbReference>
<name>A0A845FB87_9BACI</name>
<evidence type="ECO:0000313" key="3">
    <source>
        <dbReference type="EMBL" id="MYL71593.1"/>
    </source>
</evidence>
<evidence type="ECO:0000313" key="4">
    <source>
        <dbReference type="Proteomes" id="UP000450457"/>
    </source>
</evidence>